<evidence type="ECO:0000313" key="4">
    <source>
        <dbReference type="Proteomes" id="UP000217349"/>
    </source>
</evidence>
<dbReference type="InterPro" id="IPR005545">
    <property type="entry name" value="YCII"/>
</dbReference>
<dbReference type="InterPro" id="IPR011008">
    <property type="entry name" value="Dimeric_a/b-barrel"/>
</dbReference>
<dbReference type="OrthoDB" id="9814407at2"/>
<gene>
    <name evidence="3" type="ORF">SJPD1_2372</name>
</gene>
<sequence>MFIIALTYQKSLEEVDAHLSAHVAFLKANYAKGIFLASGRKNPRNGGIILALAASKAEIEAVIAYDPFYIHSVATYEITEFTPTMTSPELDFLINR</sequence>
<dbReference type="RefSeq" id="WP_096047336.1">
    <property type="nucleotide sequence ID" value="NZ_CP023275.1"/>
</dbReference>
<dbReference type="SUPFAM" id="SSF54909">
    <property type="entry name" value="Dimeric alpha+beta barrel"/>
    <property type="match status" value="1"/>
</dbReference>
<evidence type="ECO:0000313" key="3">
    <source>
        <dbReference type="EMBL" id="ATB70468.1"/>
    </source>
</evidence>
<name>A0A290HRY6_9BACT</name>
<dbReference type="Pfam" id="PF03795">
    <property type="entry name" value="YCII"/>
    <property type="match status" value="1"/>
</dbReference>
<reference evidence="4" key="1">
    <citation type="submission" date="2017-09" db="EMBL/GenBank/DDBJ databases">
        <title>The complete genome of Sulfurospirillum sp. JPD-1.</title>
        <authorList>
            <person name="Goris T."/>
        </authorList>
    </citation>
    <scope>NUCLEOTIDE SEQUENCE [LARGE SCALE GENOMIC DNA]</scope>
    <source>
        <strain evidence="4">JPD-1</strain>
    </source>
</reference>
<proteinExistence type="inferred from homology"/>
<evidence type="ECO:0000259" key="2">
    <source>
        <dbReference type="Pfam" id="PF03795"/>
    </source>
</evidence>
<dbReference type="EMBL" id="CP023275">
    <property type="protein sequence ID" value="ATB70468.1"/>
    <property type="molecule type" value="Genomic_DNA"/>
</dbReference>
<dbReference type="KEGG" id="sulj:SJPD1_2372"/>
<accession>A0A290HRY6</accession>
<dbReference type="Proteomes" id="UP000217349">
    <property type="component" value="Chromosome"/>
</dbReference>
<feature type="domain" description="YCII-related" evidence="2">
    <location>
        <begin position="1"/>
        <end position="82"/>
    </location>
</feature>
<evidence type="ECO:0000256" key="1">
    <source>
        <dbReference type="ARBA" id="ARBA00007689"/>
    </source>
</evidence>
<protein>
    <recommendedName>
        <fullName evidence="2">YCII-related domain-containing protein</fullName>
    </recommendedName>
</protein>
<dbReference type="PANTHER" id="PTHR37828:SF1">
    <property type="entry name" value="YCII-RELATED DOMAIN-CONTAINING PROTEIN"/>
    <property type="match status" value="1"/>
</dbReference>
<dbReference type="AlphaFoldDB" id="A0A290HRY6"/>
<dbReference type="PANTHER" id="PTHR37828">
    <property type="entry name" value="GSR2449 PROTEIN"/>
    <property type="match status" value="1"/>
</dbReference>
<comment type="similarity">
    <text evidence="1">Belongs to the YciI family.</text>
</comment>
<organism evidence="3 4">
    <name type="scientific">Sulfurospirillum diekertiae</name>
    <dbReference type="NCBI Taxonomy" id="1854492"/>
    <lineage>
        <taxon>Bacteria</taxon>
        <taxon>Pseudomonadati</taxon>
        <taxon>Campylobacterota</taxon>
        <taxon>Epsilonproteobacteria</taxon>
        <taxon>Campylobacterales</taxon>
        <taxon>Sulfurospirillaceae</taxon>
        <taxon>Sulfurospirillum</taxon>
    </lineage>
</organism>
<dbReference type="Gene3D" id="3.30.70.1060">
    <property type="entry name" value="Dimeric alpha+beta barrel"/>
    <property type="match status" value="1"/>
</dbReference>